<proteinExistence type="predicted"/>
<evidence type="ECO:0000313" key="2">
    <source>
        <dbReference type="Proteomes" id="UP001187531"/>
    </source>
</evidence>
<keyword evidence="2" id="KW-1185">Reference proteome</keyword>
<dbReference type="AlphaFoldDB" id="A0AA88KSS5"/>
<reference evidence="1" key="1">
    <citation type="submission" date="2023-07" db="EMBL/GenBank/DDBJ databases">
        <title>Chromosome-level genome assembly of Artemia franciscana.</title>
        <authorList>
            <person name="Jo E."/>
        </authorList>
    </citation>
    <scope>NUCLEOTIDE SEQUENCE</scope>
    <source>
        <tissue evidence="1">Whole body</tissue>
    </source>
</reference>
<evidence type="ECO:0000313" key="1">
    <source>
        <dbReference type="EMBL" id="KAK2701457.1"/>
    </source>
</evidence>
<gene>
    <name evidence="1" type="ORF">QYM36_019890</name>
</gene>
<name>A0AA88KSS5_ARTSF</name>
<accession>A0AA88KSS5</accession>
<comment type="caution">
    <text evidence="1">The sequence shown here is derived from an EMBL/GenBank/DDBJ whole genome shotgun (WGS) entry which is preliminary data.</text>
</comment>
<dbReference type="Proteomes" id="UP001187531">
    <property type="component" value="Unassembled WGS sequence"/>
</dbReference>
<protein>
    <submittedName>
        <fullName evidence="1">Uncharacterized protein</fullName>
    </submittedName>
</protein>
<dbReference type="EMBL" id="JAVRJZ010004733">
    <property type="protein sequence ID" value="KAK2701457.1"/>
    <property type="molecule type" value="Genomic_DNA"/>
</dbReference>
<organism evidence="1 2">
    <name type="scientific">Artemia franciscana</name>
    <name type="common">Brine shrimp</name>
    <name type="synonym">Artemia sanfranciscana</name>
    <dbReference type="NCBI Taxonomy" id="6661"/>
    <lineage>
        <taxon>Eukaryota</taxon>
        <taxon>Metazoa</taxon>
        <taxon>Ecdysozoa</taxon>
        <taxon>Arthropoda</taxon>
        <taxon>Crustacea</taxon>
        <taxon>Branchiopoda</taxon>
        <taxon>Anostraca</taxon>
        <taxon>Artemiidae</taxon>
        <taxon>Artemia</taxon>
    </lineage>
</organism>
<sequence>MNLKWNELSSWDTVASDNDPPLETSVDVSMYLRPVTHDEVHLSSYKPLYGPKDLFDLLLSLKDQQQITRLERKWSVVVSGIDVTDLQKIVRPFYRSFVQTVIQIQLINKTTPVLCNAFSSGKLMILMSRHYYILRPSFDFQELPRFQGTLHPDTHFGSSIGTF</sequence>